<dbReference type="InterPro" id="IPR036615">
    <property type="entry name" value="Mur_ligase_C_dom_sf"/>
</dbReference>
<dbReference type="Pfam" id="PF01225">
    <property type="entry name" value="Mur_ligase"/>
    <property type="match status" value="1"/>
</dbReference>
<feature type="domain" description="Mur ligase N-terminal catalytic" evidence="12">
    <location>
        <begin position="40"/>
        <end position="110"/>
    </location>
</feature>
<name>A0A420DNB4_9RHOB</name>
<evidence type="ECO:0000256" key="11">
    <source>
        <dbReference type="RuleBase" id="RU004136"/>
    </source>
</evidence>
<dbReference type="GO" id="GO:0051301">
    <property type="term" value="P:cell division"/>
    <property type="evidence" value="ECO:0007669"/>
    <property type="project" value="UniProtKB-KW"/>
</dbReference>
<keyword evidence="9 10" id="KW-0961">Cell wall biogenesis/degradation</keyword>
<dbReference type="EMBL" id="RAQK01000001">
    <property type="protein sequence ID" value="RKE95776.1"/>
    <property type="molecule type" value="Genomic_DNA"/>
</dbReference>
<sequence>MLRSRHWTEDWRNGATGMSLWTAAEAKAATGGSVQGDWAVNGVSIDTRTIEAGDLFVALKDVRDGHEFVAMALEKGAGAALVSRIPEGVAQDAPLLIVDDVLKALEALGAAARARTQAKVIGITGSVGKTSTKEMLLAMLSAQGRTHASIASYNNHWGVPLTLARMPADTEYAIIEMGMNHPGEILPLTMLARPHAALITTVAAAHLEAFDNITGIALEKASIFDSLERGAPAVYNADVETSPILAAKTLDKRLHGIAFGEHGFDWKLKELSIQGDTTVVQAEFDDKPVLFKLATPGRHFAMNGLGALAIIQAIGADLAQAIVVLGRWTPYKGRGQREVIQLDPIEANVRLSLIDDSYNANPTSVAASLEVLAGAKTIDGVGRIGKGRRIAFLGDMKELGDDAVALHAGLAHLEATKTLDVIHCVGPLMRALYDLLPAHQRGDWTETAAEMCDGLSHKLDAGDVVLAKGSLSMKLGLVVDAIRKMGHPVTDM</sequence>
<evidence type="ECO:0000256" key="1">
    <source>
        <dbReference type="ARBA" id="ARBA00022490"/>
    </source>
</evidence>
<dbReference type="SUPFAM" id="SSF63418">
    <property type="entry name" value="MurE/MurF N-terminal domain"/>
    <property type="match status" value="1"/>
</dbReference>
<comment type="caution">
    <text evidence="15">The sequence shown here is derived from an EMBL/GenBank/DDBJ whole genome shotgun (WGS) entry which is preliminary data.</text>
</comment>
<dbReference type="InterPro" id="IPR035911">
    <property type="entry name" value="MurE/MurF_N"/>
</dbReference>
<dbReference type="AlphaFoldDB" id="A0A420DNB4"/>
<evidence type="ECO:0000256" key="4">
    <source>
        <dbReference type="ARBA" id="ARBA00022741"/>
    </source>
</evidence>
<keyword evidence="4 10" id="KW-0547">Nucleotide-binding</keyword>
<keyword evidence="3 10" id="KW-0132">Cell division</keyword>
<keyword evidence="7 10" id="KW-0573">Peptidoglycan synthesis</keyword>
<dbReference type="PANTHER" id="PTHR43024:SF1">
    <property type="entry name" value="UDP-N-ACETYLMURAMOYL-TRIPEPTIDE--D-ALANYL-D-ALANINE LIGASE"/>
    <property type="match status" value="1"/>
</dbReference>
<dbReference type="InterPro" id="IPR013221">
    <property type="entry name" value="Mur_ligase_cen"/>
</dbReference>
<dbReference type="Gene3D" id="3.40.1190.10">
    <property type="entry name" value="Mur-like, catalytic domain"/>
    <property type="match status" value="1"/>
</dbReference>
<dbReference type="GO" id="GO:0005737">
    <property type="term" value="C:cytoplasm"/>
    <property type="evidence" value="ECO:0007669"/>
    <property type="project" value="UniProtKB-SubCell"/>
</dbReference>
<accession>A0A420DNB4</accession>
<evidence type="ECO:0000259" key="14">
    <source>
        <dbReference type="Pfam" id="PF08245"/>
    </source>
</evidence>
<dbReference type="EC" id="6.3.2.10" evidence="10 11"/>
<reference evidence="15 16" key="1">
    <citation type="submission" date="2018-09" db="EMBL/GenBank/DDBJ databases">
        <title>Genomic Encyclopedia of Archaeal and Bacterial Type Strains, Phase II (KMG-II): from individual species to whole genera.</title>
        <authorList>
            <person name="Goeker M."/>
        </authorList>
    </citation>
    <scope>NUCLEOTIDE SEQUENCE [LARGE SCALE GENOMIC DNA]</scope>
    <source>
        <strain evidence="15 16">DSM 11458</strain>
    </source>
</reference>
<dbReference type="InterPro" id="IPR004101">
    <property type="entry name" value="Mur_ligase_C"/>
</dbReference>
<evidence type="ECO:0000256" key="5">
    <source>
        <dbReference type="ARBA" id="ARBA00022840"/>
    </source>
</evidence>
<keyword evidence="5 10" id="KW-0067">ATP-binding</keyword>
<feature type="domain" description="Mur ligase C-terminal" evidence="13">
    <location>
        <begin position="351"/>
        <end position="470"/>
    </location>
</feature>
<protein>
    <recommendedName>
        <fullName evidence="10 11">UDP-N-acetylmuramoyl-tripeptide--D-alanyl-D-alanine ligase</fullName>
        <ecNumber evidence="10 11">6.3.2.10</ecNumber>
    </recommendedName>
    <alternativeName>
        <fullName evidence="10">D-alanyl-D-alanine-adding enzyme</fullName>
    </alternativeName>
</protein>
<dbReference type="InterPro" id="IPR000713">
    <property type="entry name" value="Mur_ligase_N"/>
</dbReference>
<gene>
    <name evidence="10" type="primary">murF</name>
    <name evidence="15" type="ORF">C8N30_0313</name>
</gene>
<comment type="pathway">
    <text evidence="10 11">Cell wall biogenesis; peptidoglycan biosynthesis.</text>
</comment>
<dbReference type="Pfam" id="PF08245">
    <property type="entry name" value="Mur_ligase_M"/>
    <property type="match status" value="1"/>
</dbReference>
<evidence type="ECO:0000259" key="13">
    <source>
        <dbReference type="Pfam" id="PF02875"/>
    </source>
</evidence>
<dbReference type="InterPro" id="IPR051046">
    <property type="entry name" value="MurCDEF_CellWall_CoF430Synth"/>
</dbReference>
<evidence type="ECO:0000256" key="10">
    <source>
        <dbReference type="HAMAP-Rule" id="MF_02019"/>
    </source>
</evidence>
<dbReference type="Proteomes" id="UP000284407">
    <property type="component" value="Unassembled WGS sequence"/>
</dbReference>
<evidence type="ECO:0000256" key="7">
    <source>
        <dbReference type="ARBA" id="ARBA00022984"/>
    </source>
</evidence>
<evidence type="ECO:0000259" key="12">
    <source>
        <dbReference type="Pfam" id="PF01225"/>
    </source>
</evidence>
<comment type="function">
    <text evidence="10 11">Involved in cell wall formation. Catalyzes the final step in the synthesis of UDP-N-acetylmuramoyl-pentapeptide, the precursor of murein.</text>
</comment>
<comment type="similarity">
    <text evidence="10">Belongs to the MurCDEF family. MurF subfamily.</text>
</comment>
<dbReference type="Pfam" id="PF02875">
    <property type="entry name" value="Mur_ligase_C"/>
    <property type="match status" value="1"/>
</dbReference>
<dbReference type="HAMAP" id="MF_02019">
    <property type="entry name" value="MurF"/>
    <property type="match status" value="1"/>
</dbReference>
<dbReference type="GO" id="GO:0008766">
    <property type="term" value="F:UDP-N-acetylmuramoylalanyl-D-glutamyl-2,6-diaminopimelate-D-alanyl-D-alanine ligase activity"/>
    <property type="evidence" value="ECO:0007669"/>
    <property type="project" value="RHEA"/>
</dbReference>
<dbReference type="SUPFAM" id="SSF53623">
    <property type="entry name" value="MurD-like peptide ligases, catalytic domain"/>
    <property type="match status" value="1"/>
</dbReference>
<evidence type="ECO:0000256" key="9">
    <source>
        <dbReference type="ARBA" id="ARBA00023316"/>
    </source>
</evidence>
<proteinExistence type="inferred from homology"/>
<evidence type="ECO:0000256" key="6">
    <source>
        <dbReference type="ARBA" id="ARBA00022960"/>
    </source>
</evidence>
<comment type="catalytic activity">
    <reaction evidence="10 11">
        <text>D-alanyl-D-alanine + UDP-N-acetyl-alpha-D-muramoyl-L-alanyl-gamma-D-glutamyl-meso-2,6-diaminopimelate + ATP = UDP-N-acetyl-alpha-D-muramoyl-L-alanyl-gamma-D-glutamyl-meso-2,6-diaminopimeloyl-D-alanyl-D-alanine + ADP + phosphate + H(+)</text>
        <dbReference type="Rhea" id="RHEA:28374"/>
        <dbReference type="ChEBI" id="CHEBI:15378"/>
        <dbReference type="ChEBI" id="CHEBI:30616"/>
        <dbReference type="ChEBI" id="CHEBI:43474"/>
        <dbReference type="ChEBI" id="CHEBI:57822"/>
        <dbReference type="ChEBI" id="CHEBI:61386"/>
        <dbReference type="ChEBI" id="CHEBI:83905"/>
        <dbReference type="ChEBI" id="CHEBI:456216"/>
        <dbReference type="EC" id="6.3.2.10"/>
    </reaction>
</comment>
<keyword evidence="16" id="KW-1185">Reference proteome</keyword>
<keyword evidence="8 10" id="KW-0131">Cell cycle</keyword>
<dbReference type="NCBIfam" id="TIGR01143">
    <property type="entry name" value="murF"/>
    <property type="match status" value="1"/>
</dbReference>
<dbReference type="Gene3D" id="3.90.190.20">
    <property type="entry name" value="Mur ligase, C-terminal domain"/>
    <property type="match status" value="1"/>
</dbReference>
<dbReference type="InterPro" id="IPR005863">
    <property type="entry name" value="UDP-N-AcMur_synth"/>
</dbReference>
<evidence type="ECO:0000256" key="8">
    <source>
        <dbReference type="ARBA" id="ARBA00023306"/>
    </source>
</evidence>
<dbReference type="GO" id="GO:0008360">
    <property type="term" value="P:regulation of cell shape"/>
    <property type="evidence" value="ECO:0007669"/>
    <property type="project" value="UniProtKB-KW"/>
</dbReference>
<dbReference type="SUPFAM" id="SSF53244">
    <property type="entry name" value="MurD-like peptide ligases, peptide-binding domain"/>
    <property type="match status" value="1"/>
</dbReference>
<dbReference type="GO" id="GO:0047480">
    <property type="term" value="F:UDP-N-acetylmuramoyl-tripeptide-D-alanyl-D-alanine ligase activity"/>
    <property type="evidence" value="ECO:0007669"/>
    <property type="project" value="UniProtKB-UniRule"/>
</dbReference>
<keyword evidence="2 10" id="KW-0436">Ligase</keyword>
<dbReference type="STRING" id="1443111.Z949_2273"/>
<dbReference type="PANTHER" id="PTHR43024">
    <property type="entry name" value="UDP-N-ACETYLMURAMOYL-TRIPEPTIDE--D-ALANYL-D-ALANINE LIGASE"/>
    <property type="match status" value="1"/>
</dbReference>
<evidence type="ECO:0000256" key="3">
    <source>
        <dbReference type="ARBA" id="ARBA00022618"/>
    </source>
</evidence>
<keyword evidence="1 10" id="KW-0963">Cytoplasm</keyword>
<evidence type="ECO:0000256" key="2">
    <source>
        <dbReference type="ARBA" id="ARBA00022598"/>
    </source>
</evidence>
<dbReference type="Gene3D" id="3.40.1390.10">
    <property type="entry name" value="MurE/MurF, N-terminal domain"/>
    <property type="match status" value="1"/>
</dbReference>
<dbReference type="UniPathway" id="UPA00219"/>
<comment type="subcellular location">
    <subcellularLocation>
        <location evidence="10 11">Cytoplasm</location>
    </subcellularLocation>
</comment>
<feature type="domain" description="Mur ligase central" evidence="14">
    <location>
        <begin position="123"/>
        <end position="310"/>
    </location>
</feature>
<dbReference type="GO" id="GO:0009252">
    <property type="term" value="P:peptidoglycan biosynthetic process"/>
    <property type="evidence" value="ECO:0007669"/>
    <property type="project" value="UniProtKB-UniRule"/>
</dbReference>
<keyword evidence="6 10" id="KW-0133">Cell shape</keyword>
<feature type="binding site" evidence="10">
    <location>
        <begin position="125"/>
        <end position="131"/>
    </location>
    <ligand>
        <name>ATP</name>
        <dbReference type="ChEBI" id="CHEBI:30616"/>
    </ligand>
</feature>
<dbReference type="GO" id="GO:0071555">
    <property type="term" value="P:cell wall organization"/>
    <property type="evidence" value="ECO:0007669"/>
    <property type="project" value="UniProtKB-KW"/>
</dbReference>
<evidence type="ECO:0000313" key="15">
    <source>
        <dbReference type="EMBL" id="RKE95776.1"/>
    </source>
</evidence>
<dbReference type="InterPro" id="IPR036565">
    <property type="entry name" value="Mur-like_cat_sf"/>
</dbReference>
<organism evidence="15 16">
    <name type="scientific">Sulfitobacter guttiformis</name>
    <dbReference type="NCBI Taxonomy" id="74349"/>
    <lineage>
        <taxon>Bacteria</taxon>
        <taxon>Pseudomonadati</taxon>
        <taxon>Pseudomonadota</taxon>
        <taxon>Alphaproteobacteria</taxon>
        <taxon>Rhodobacterales</taxon>
        <taxon>Roseobacteraceae</taxon>
        <taxon>Sulfitobacter</taxon>
    </lineage>
</organism>
<evidence type="ECO:0000313" key="16">
    <source>
        <dbReference type="Proteomes" id="UP000284407"/>
    </source>
</evidence>
<dbReference type="GO" id="GO:0005524">
    <property type="term" value="F:ATP binding"/>
    <property type="evidence" value="ECO:0007669"/>
    <property type="project" value="UniProtKB-UniRule"/>
</dbReference>